<comment type="caution">
    <text evidence="2">The sequence shown here is derived from an EMBL/GenBank/DDBJ whole genome shotgun (WGS) entry which is preliminary data.</text>
</comment>
<feature type="region of interest" description="Disordered" evidence="1">
    <location>
        <begin position="72"/>
        <end position="92"/>
    </location>
</feature>
<name>A0A409X9H4_9AGAR</name>
<evidence type="ECO:0000313" key="2">
    <source>
        <dbReference type="EMBL" id="PPQ87380.1"/>
    </source>
</evidence>
<gene>
    <name evidence="2" type="ORF">CVT26_015276</name>
</gene>
<proteinExistence type="predicted"/>
<feature type="non-terminal residue" evidence="2">
    <location>
        <position position="1"/>
    </location>
</feature>
<accession>A0A409X9H4</accession>
<keyword evidence="3" id="KW-1185">Reference proteome</keyword>
<feature type="region of interest" description="Disordered" evidence="1">
    <location>
        <begin position="134"/>
        <end position="174"/>
    </location>
</feature>
<dbReference type="Proteomes" id="UP000284706">
    <property type="component" value="Unassembled WGS sequence"/>
</dbReference>
<dbReference type="AlphaFoldDB" id="A0A409X9H4"/>
<reference evidence="2 3" key="1">
    <citation type="journal article" date="2018" name="Evol. Lett.">
        <title>Horizontal gene cluster transfer increased hallucinogenic mushroom diversity.</title>
        <authorList>
            <person name="Reynolds H.T."/>
            <person name="Vijayakumar V."/>
            <person name="Gluck-Thaler E."/>
            <person name="Korotkin H.B."/>
            <person name="Matheny P.B."/>
            <person name="Slot J.C."/>
        </authorList>
    </citation>
    <scope>NUCLEOTIDE SEQUENCE [LARGE SCALE GENOMIC DNA]</scope>
    <source>
        <strain evidence="2 3">SRW20</strain>
    </source>
</reference>
<dbReference type="InParanoid" id="A0A409X9H4"/>
<feature type="compositionally biased region" description="Polar residues" evidence="1">
    <location>
        <begin position="157"/>
        <end position="174"/>
    </location>
</feature>
<organism evidence="2 3">
    <name type="scientific">Gymnopilus dilepis</name>
    <dbReference type="NCBI Taxonomy" id="231916"/>
    <lineage>
        <taxon>Eukaryota</taxon>
        <taxon>Fungi</taxon>
        <taxon>Dikarya</taxon>
        <taxon>Basidiomycota</taxon>
        <taxon>Agaricomycotina</taxon>
        <taxon>Agaricomycetes</taxon>
        <taxon>Agaricomycetidae</taxon>
        <taxon>Agaricales</taxon>
        <taxon>Agaricineae</taxon>
        <taxon>Hymenogastraceae</taxon>
        <taxon>Gymnopilus</taxon>
    </lineage>
</organism>
<evidence type="ECO:0000256" key="1">
    <source>
        <dbReference type="SAM" id="MobiDB-lite"/>
    </source>
</evidence>
<protein>
    <submittedName>
        <fullName evidence="2">Uncharacterized protein</fullName>
    </submittedName>
</protein>
<feature type="compositionally biased region" description="Low complexity" evidence="1">
    <location>
        <begin position="143"/>
        <end position="156"/>
    </location>
</feature>
<evidence type="ECO:0000313" key="3">
    <source>
        <dbReference type="Proteomes" id="UP000284706"/>
    </source>
</evidence>
<sequence length="174" mass="16969">AGVEFGVEAGVGWLEVGGGAELGAADVVVVGVTEAGDAPYTDYAAAAEGEAAEAAAEAEAAVANAADGAAAAGQSTDGAVPGPVRELGSETAGRRGSGLGFLVVVVGFVGLERGFGCDSALGHEIGPEPGYYPVHVPAHGFDPASESESESATPSAQVSPQYAQNSTPNQQKLG</sequence>
<dbReference type="EMBL" id="NHYE01003866">
    <property type="protein sequence ID" value="PPQ87380.1"/>
    <property type="molecule type" value="Genomic_DNA"/>
</dbReference>